<dbReference type="AlphaFoldDB" id="A0A2V4DU92"/>
<name>A0A2V4DU92_9GAMM</name>
<comment type="caution">
    <text evidence="1">The sequence shown here is derived from an EMBL/GenBank/DDBJ whole genome shotgun (WGS) entry which is preliminary data.</text>
</comment>
<dbReference type="RefSeq" id="WP_086364385.1">
    <property type="nucleotide sequence ID" value="NZ_CP132381.1"/>
</dbReference>
<accession>A0A2V4DU92</accession>
<keyword evidence="2" id="KW-1185">Reference proteome</keyword>
<dbReference type="Proteomes" id="UP000247673">
    <property type="component" value="Unassembled WGS sequence"/>
</dbReference>
<sequence>MIFDKNKEYALNYLSTYCQLCKSLFSEDEMKLMVKVNTEVNINNIAAGSSIQEKLIEQRLDQKRKN</sequence>
<evidence type="ECO:0000313" key="1">
    <source>
        <dbReference type="EMBL" id="PXY91711.1"/>
    </source>
</evidence>
<reference evidence="1 2" key="1">
    <citation type="submission" date="2018-05" db="EMBL/GenBank/DDBJ databases">
        <title>Reference genomes for bee gut microbiota database.</title>
        <authorList>
            <person name="Ellegaard K.M."/>
        </authorList>
    </citation>
    <scope>NUCLEOTIDE SEQUENCE [LARGE SCALE GENOMIC DNA]</scope>
    <source>
        <strain evidence="1 2">ESL0172</strain>
    </source>
</reference>
<protein>
    <submittedName>
        <fullName evidence="1">Uncharacterized protein</fullName>
    </submittedName>
</protein>
<gene>
    <name evidence="1" type="ORF">DKK78_05165</name>
</gene>
<proteinExistence type="predicted"/>
<organism evidence="1 2">
    <name type="scientific">Gilliamella apis</name>
    <dbReference type="NCBI Taxonomy" id="1970738"/>
    <lineage>
        <taxon>Bacteria</taxon>
        <taxon>Pseudomonadati</taxon>
        <taxon>Pseudomonadota</taxon>
        <taxon>Gammaproteobacteria</taxon>
        <taxon>Orbales</taxon>
        <taxon>Orbaceae</taxon>
        <taxon>Gilliamella</taxon>
    </lineage>
</organism>
<evidence type="ECO:0000313" key="2">
    <source>
        <dbReference type="Proteomes" id="UP000247673"/>
    </source>
</evidence>
<dbReference type="EMBL" id="QGLO01000004">
    <property type="protein sequence ID" value="PXY91711.1"/>
    <property type="molecule type" value="Genomic_DNA"/>
</dbReference>